<comment type="caution">
    <text evidence="1">The sequence shown here is derived from an EMBL/GenBank/DDBJ whole genome shotgun (WGS) entry which is preliminary data.</text>
</comment>
<protein>
    <submittedName>
        <fullName evidence="1">Uncharacterized protein</fullName>
    </submittedName>
</protein>
<dbReference type="EMBL" id="QKTW01000022">
    <property type="protein sequence ID" value="PZF71685.1"/>
    <property type="molecule type" value="Genomic_DNA"/>
</dbReference>
<dbReference type="RefSeq" id="WP_111000059.1">
    <property type="nucleotide sequence ID" value="NZ_QKTW01000022.1"/>
</dbReference>
<evidence type="ECO:0000313" key="1">
    <source>
        <dbReference type="EMBL" id="PZF71685.1"/>
    </source>
</evidence>
<dbReference type="Proteomes" id="UP000248745">
    <property type="component" value="Unassembled WGS sequence"/>
</dbReference>
<name>A0A2W2A8P8_9BACT</name>
<accession>A0A2W2A8P8</accession>
<reference evidence="1 2" key="1">
    <citation type="submission" date="2018-06" db="EMBL/GenBank/DDBJ databases">
        <title>Mucibacter soli gen. nov., sp. nov., a new member of the family Chitinophagaceae producing mucin.</title>
        <authorList>
            <person name="Kim M.-K."/>
            <person name="Park S."/>
            <person name="Kim T.-S."/>
            <person name="Joung Y."/>
            <person name="Han J.-H."/>
            <person name="Kim S.B."/>
        </authorList>
    </citation>
    <scope>NUCLEOTIDE SEQUENCE [LARGE SCALE GENOMIC DNA]</scope>
    <source>
        <strain evidence="1 2">R1-15</strain>
    </source>
</reference>
<sequence>MEELTPEGKGKKVNLVLKVIVFSLIKNHRIMGMPQIDGKWGQMRCLNMGTPSAFGYIGYNPALPKKKWIELSDADTAFRVKWVVINGDLFLQRDDNLFLDVNKDVQLACWTTAGCAILYNDDTSISLKSNPDQKLCIDPGLPANNDFFYFFSVGPEGADESQAFKCFLE</sequence>
<gene>
    <name evidence="1" type="ORF">DN068_16585</name>
</gene>
<keyword evidence="2" id="KW-1185">Reference proteome</keyword>
<evidence type="ECO:0000313" key="2">
    <source>
        <dbReference type="Proteomes" id="UP000248745"/>
    </source>
</evidence>
<organism evidence="1 2">
    <name type="scientific">Taibaiella soli</name>
    <dbReference type="NCBI Taxonomy" id="1649169"/>
    <lineage>
        <taxon>Bacteria</taxon>
        <taxon>Pseudomonadati</taxon>
        <taxon>Bacteroidota</taxon>
        <taxon>Chitinophagia</taxon>
        <taxon>Chitinophagales</taxon>
        <taxon>Chitinophagaceae</taxon>
        <taxon>Taibaiella</taxon>
    </lineage>
</organism>
<dbReference type="AlphaFoldDB" id="A0A2W2A8P8"/>
<proteinExistence type="predicted"/>